<organism evidence="2 3">
    <name type="scientific">Thyridium curvatum</name>
    <dbReference type="NCBI Taxonomy" id="1093900"/>
    <lineage>
        <taxon>Eukaryota</taxon>
        <taxon>Fungi</taxon>
        <taxon>Dikarya</taxon>
        <taxon>Ascomycota</taxon>
        <taxon>Pezizomycotina</taxon>
        <taxon>Sordariomycetes</taxon>
        <taxon>Sordariomycetidae</taxon>
        <taxon>Thyridiales</taxon>
        <taxon>Thyridiaceae</taxon>
        <taxon>Thyridium</taxon>
    </lineage>
</organism>
<dbReference type="AlphaFoldDB" id="A0A507BK39"/>
<feature type="compositionally biased region" description="Polar residues" evidence="1">
    <location>
        <begin position="67"/>
        <end position="83"/>
    </location>
</feature>
<dbReference type="GeneID" id="41970337"/>
<accession>A0A507BK39</accession>
<feature type="compositionally biased region" description="Polar residues" evidence="1">
    <location>
        <begin position="169"/>
        <end position="192"/>
    </location>
</feature>
<sequence length="443" mass="48638">MSGKKSRNQTKKSESQSGQLGQAASSTPTNPSAPGAAPRPSQPRPADSQSTSVPSTAPTTGPPGHAGSQTQPTSGQRRSSLNPTARPFQPAAWSTPAAPPSLASLPPVPASSWFPQHGTRSRVQGCWPLRPEPQQTSSAQAAPPAQSQAPHPGRGGHVQGAWPPRQDQRTASSAKTGSGRQTSPGKPQTSRNGRARSPRHENPPPAPRHFMPSRAALASGEEETAENAALRKEMSEAMGFSENYQGNPYAPRNQDPDIPEEENCSFWITKLPTSTTVHTLLGSIRGAGRVYATHINEPMLIHGRMYRAAKLSFFELQAARRFWASCQQHGKRGNYRMRVGRYWVQVQYNRHLSAEVTVPHATRCIMVQGPESWVRLDNLQRFFDARFMYQIDDLRVVDEVNGYRTIEVRFGSWRSQAESAMQAVLLDSPENVVAWYVRDPCDV</sequence>
<evidence type="ECO:0000313" key="3">
    <source>
        <dbReference type="Proteomes" id="UP000319257"/>
    </source>
</evidence>
<evidence type="ECO:0000313" key="2">
    <source>
        <dbReference type="EMBL" id="TPX17789.1"/>
    </source>
</evidence>
<feature type="compositionally biased region" description="Polar residues" evidence="1">
    <location>
        <begin position="47"/>
        <end position="59"/>
    </location>
</feature>
<dbReference type="EMBL" id="SKBQ01000012">
    <property type="protein sequence ID" value="TPX17789.1"/>
    <property type="molecule type" value="Genomic_DNA"/>
</dbReference>
<proteinExistence type="predicted"/>
<dbReference type="RefSeq" id="XP_030999500.1">
    <property type="nucleotide sequence ID" value="XM_031137130.1"/>
</dbReference>
<feature type="compositionally biased region" description="Low complexity" evidence="1">
    <location>
        <begin position="90"/>
        <end position="113"/>
    </location>
</feature>
<feature type="compositionally biased region" description="Low complexity" evidence="1">
    <location>
        <begin position="15"/>
        <end position="26"/>
    </location>
</feature>
<feature type="region of interest" description="Disordered" evidence="1">
    <location>
        <begin position="1"/>
        <end position="211"/>
    </location>
</feature>
<feature type="compositionally biased region" description="Low complexity" evidence="1">
    <location>
        <begin position="132"/>
        <end position="150"/>
    </location>
</feature>
<comment type="caution">
    <text evidence="2">The sequence shown here is derived from an EMBL/GenBank/DDBJ whole genome shotgun (WGS) entry which is preliminary data.</text>
</comment>
<name>A0A507BK39_9PEZI</name>
<dbReference type="STRING" id="1093900.A0A507BK39"/>
<evidence type="ECO:0000256" key="1">
    <source>
        <dbReference type="SAM" id="MobiDB-lite"/>
    </source>
</evidence>
<keyword evidence="3" id="KW-1185">Reference proteome</keyword>
<dbReference type="Proteomes" id="UP000319257">
    <property type="component" value="Unassembled WGS sequence"/>
</dbReference>
<reference evidence="2 3" key="1">
    <citation type="submission" date="2019-06" db="EMBL/GenBank/DDBJ databases">
        <title>Draft genome sequence of the filamentous fungus Phialemoniopsis curvata isolated from diesel fuel.</title>
        <authorList>
            <person name="Varaljay V.A."/>
            <person name="Lyon W.J."/>
            <person name="Crouch A.L."/>
            <person name="Drake C.E."/>
            <person name="Hollomon J.M."/>
            <person name="Nadeau L.J."/>
            <person name="Nunn H.S."/>
            <person name="Stevenson B.S."/>
            <person name="Bojanowski C.L."/>
            <person name="Crookes-Goodson W.J."/>
        </authorList>
    </citation>
    <scope>NUCLEOTIDE SEQUENCE [LARGE SCALE GENOMIC DNA]</scope>
    <source>
        <strain evidence="2 3">D216</strain>
    </source>
</reference>
<feature type="compositionally biased region" description="Basic residues" evidence="1">
    <location>
        <begin position="1"/>
        <end position="10"/>
    </location>
</feature>
<dbReference type="InParanoid" id="A0A507BK39"/>
<gene>
    <name evidence="2" type="ORF">E0L32_002890</name>
</gene>
<protein>
    <submittedName>
        <fullName evidence="2">Uncharacterized protein</fullName>
    </submittedName>
</protein>
<dbReference type="OrthoDB" id="5241026at2759"/>